<evidence type="ECO:0000313" key="1">
    <source>
        <dbReference type="EMBL" id="KAJ0176058.1"/>
    </source>
</evidence>
<dbReference type="EMBL" id="CM034400">
    <property type="protein sequence ID" value="KAJ0176058.1"/>
    <property type="molecule type" value="Genomic_DNA"/>
</dbReference>
<protein>
    <submittedName>
        <fullName evidence="1">Uncharacterized protein</fullName>
    </submittedName>
</protein>
<keyword evidence="2" id="KW-1185">Reference proteome</keyword>
<proteinExistence type="predicted"/>
<evidence type="ECO:0000313" key="2">
    <source>
        <dbReference type="Proteomes" id="UP000824533"/>
    </source>
</evidence>
<reference evidence="1 2" key="1">
    <citation type="journal article" date="2021" name="Front. Genet.">
        <title>Chromosome-Level Genome Assembly Reveals Significant Gene Expansion in the Toll and IMD Signaling Pathways of Dendrolimus kikuchii.</title>
        <authorList>
            <person name="Zhou J."/>
            <person name="Wu P."/>
            <person name="Xiong Z."/>
            <person name="Liu N."/>
            <person name="Zhao N."/>
            <person name="Ji M."/>
            <person name="Qiu Y."/>
            <person name="Yang B."/>
        </authorList>
    </citation>
    <scope>NUCLEOTIDE SEQUENCE [LARGE SCALE GENOMIC DNA]</scope>
    <source>
        <strain evidence="1">Ann1</strain>
    </source>
</reference>
<dbReference type="Proteomes" id="UP000824533">
    <property type="component" value="Linkage Group LG14"/>
</dbReference>
<sequence>MGNVLSSAPTGRRYTDNAESESETTNSMECTREEDSNEENQLSENSKEERAKAKERDMEEFKKQLEIKRVQRREILARHRAEKDALEKTLQSERLSKLELYESNKQLRNLLTKNNINIPEDLQACRENTELTDAVVHIREEFEKIKENNNKLRKDLTESNSALQNAYSDIADLNAQNTESMKQIHALKEVITVSKTMINLREDQLNELKNKLNDIERTLADRETSLLSTDLRQEYERQLQNIRTLRGLYEERARLAEVTRQGLARELEQQKILYQTESNKSKSLAEKIEELEAKVEALHEIVDNKNIQIATCQDETNGLKAEMSVVNKLFSQVLLGYKTKQDLDMLVHRLEENHGILTHMAERENDSEASSALPKLLLEIVSQVDENKETKEEVQKKENNAETVQKQEATDEIEAQIASPSNTTPEEIVENLPKVWRVLMELLSHQSVADSNPADKVTTCYKSVETKSGPVLVPSVSQTYIRLKDLIVEKLGLVKEVNRMKQLNAHLESRLEEQERRLCLVTSELSKTWHVVGRLRRHHHQLHTHEKILKYELQQKRKLLNELKEELEYCREKWEQAREKHTQTEEDWKKLRAEFSSRKIKTGSPSLNNSAESGYSDERPSDESSESNDESEYVAESLIRCKKKLKKSFETILDSSTDYNQVAEREDPASDMLDVADLPLDTQDVYDNHDASDRSKSENVRKYDKLSEETEDEIGDIAHDDSCAEDISTEIIEITHNSLIHEHIAVGSNDSTQNDLTSNSKLGVIDEEQPVIKIDTAEILKNVKLQNERLAKKDEKLEKLEKNSSMLLSKTRATAKFTDEINSTLDNLINRPTSSRMQENINKVPSDEPLVPSCLEIDDYQVQSNIIMQNNESDENNLHLHMTGNTSNAEGTALLTEDNVNNDICNKADNSSKVNTSKNEILTPTVEFKLILENVKRQEERLAKKEKRLERLETSCSEVVNNISNTLKTGEELAGKLDTIHEKFTKPDSDCLTNEESKEIIDKNTGPSTSSELDHEARFAARDLRLKRLEEQTKSLVNKVNKTTSKGVKIHYKLEELHNIYGSENSRASTPSEENNDKSTDDEPRSE</sequence>
<organism evidence="1 2">
    <name type="scientific">Dendrolimus kikuchii</name>
    <dbReference type="NCBI Taxonomy" id="765133"/>
    <lineage>
        <taxon>Eukaryota</taxon>
        <taxon>Metazoa</taxon>
        <taxon>Ecdysozoa</taxon>
        <taxon>Arthropoda</taxon>
        <taxon>Hexapoda</taxon>
        <taxon>Insecta</taxon>
        <taxon>Pterygota</taxon>
        <taxon>Neoptera</taxon>
        <taxon>Endopterygota</taxon>
        <taxon>Lepidoptera</taxon>
        <taxon>Glossata</taxon>
        <taxon>Ditrysia</taxon>
        <taxon>Bombycoidea</taxon>
        <taxon>Lasiocampidae</taxon>
        <taxon>Dendrolimus</taxon>
    </lineage>
</organism>
<accession>A0ACC1CWM7</accession>
<comment type="caution">
    <text evidence="1">The sequence shown here is derived from an EMBL/GenBank/DDBJ whole genome shotgun (WGS) entry which is preliminary data.</text>
</comment>
<name>A0ACC1CWM7_9NEOP</name>
<gene>
    <name evidence="1" type="ORF">K1T71_008232</name>
</gene>